<dbReference type="GO" id="GO:0016787">
    <property type="term" value="F:hydrolase activity"/>
    <property type="evidence" value="ECO:0007669"/>
    <property type="project" value="UniProtKB-KW"/>
</dbReference>
<dbReference type="Gene3D" id="3.40.50.1820">
    <property type="entry name" value="alpha/beta hydrolase"/>
    <property type="match status" value="1"/>
</dbReference>
<comment type="caution">
    <text evidence="2">The sequence shown here is derived from an EMBL/GenBank/DDBJ whole genome shotgun (WGS) entry which is preliminary data.</text>
</comment>
<dbReference type="InterPro" id="IPR050228">
    <property type="entry name" value="Carboxylesterase_BioH"/>
</dbReference>
<dbReference type="EMBL" id="JALHAT010000001">
    <property type="protein sequence ID" value="MCJ1959140.1"/>
    <property type="molecule type" value="Genomic_DNA"/>
</dbReference>
<evidence type="ECO:0000313" key="3">
    <source>
        <dbReference type="Proteomes" id="UP001162802"/>
    </source>
</evidence>
<gene>
    <name evidence="2" type="ORF">MTR65_00395</name>
</gene>
<dbReference type="InterPro" id="IPR029058">
    <property type="entry name" value="AB_hydrolase_fold"/>
</dbReference>
<evidence type="ECO:0000259" key="1">
    <source>
        <dbReference type="Pfam" id="PF00561"/>
    </source>
</evidence>
<proteinExistence type="predicted"/>
<dbReference type="PANTHER" id="PTHR43194">
    <property type="entry name" value="HYDROLASE ALPHA/BETA FOLD FAMILY"/>
    <property type="match status" value="1"/>
</dbReference>
<dbReference type="PANTHER" id="PTHR43194:SF2">
    <property type="entry name" value="PEROXISOMAL MEMBRANE PROTEIN LPX1"/>
    <property type="match status" value="1"/>
</dbReference>
<reference evidence="2" key="1">
    <citation type="submission" date="2022-03" db="EMBL/GenBank/DDBJ databases">
        <title>Identification of a novel bacterium isolated from mangrove sediments.</title>
        <authorList>
            <person name="Pan X."/>
        </authorList>
    </citation>
    <scope>NUCLEOTIDE SEQUENCE</scope>
    <source>
        <strain evidence="2">B2637</strain>
    </source>
</reference>
<keyword evidence="2" id="KW-0378">Hydrolase</keyword>
<accession>A0ABT0A7G4</accession>
<protein>
    <submittedName>
        <fullName evidence="2">Alpha/beta hydrolase</fullName>
    </submittedName>
</protein>
<feature type="domain" description="AB hydrolase-1" evidence="1">
    <location>
        <begin position="29"/>
        <end position="114"/>
    </location>
</feature>
<sequence length="253" mass="27432">MSEIESRIVEGFADTKLVVHCMGEASGRPLVLLHGLFSSAHVNWIKYGNAQILVDAGFRLYMPDLRAHGESEAPHDPRAYPEDVLVEDLKSIIAELELKDYDLGGFSLGSRTSARGVLAGLAPRRLILAGMGLSGLSGWARRSAHFVDAIDRFGSIERGDPAFVAQAFMKTMKIDREAARLLLGSVDDTAPSELARITMPTLCVCGADDEDNGKAQELADALPDGHYAETPGNHMSSVTFKEMGRAMVEFLLD</sequence>
<keyword evidence="3" id="KW-1185">Reference proteome</keyword>
<organism evidence="2 3">
    <name type="scientific">Novosphingobium mangrovi</name>
    <name type="common">ex Hu et al. 2023</name>
    <dbReference type="NCBI Taxonomy" id="2930094"/>
    <lineage>
        <taxon>Bacteria</taxon>
        <taxon>Pseudomonadati</taxon>
        <taxon>Pseudomonadota</taxon>
        <taxon>Alphaproteobacteria</taxon>
        <taxon>Sphingomonadales</taxon>
        <taxon>Sphingomonadaceae</taxon>
        <taxon>Novosphingobium</taxon>
    </lineage>
</organism>
<name>A0ABT0A7G4_9SPHN</name>
<dbReference type="SUPFAM" id="SSF53474">
    <property type="entry name" value="alpha/beta-Hydrolases"/>
    <property type="match status" value="1"/>
</dbReference>
<dbReference type="Proteomes" id="UP001162802">
    <property type="component" value="Unassembled WGS sequence"/>
</dbReference>
<dbReference type="Pfam" id="PF00561">
    <property type="entry name" value="Abhydrolase_1"/>
    <property type="match status" value="1"/>
</dbReference>
<dbReference type="InterPro" id="IPR000073">
    <property type="entry name" value="AB_hydrolase_1"/>
</dbReference>
<evidence type="ECO:0000313" key="2">
    <source>
        <dbReference type="EMBL" id="MCJ1959140.1"/>
    </source>
</evidence>